<dbReference type="Gene3D" id="1.20.1250.20">
    <property type="entry name" value="MFS general substrate transporter like domains"/>
    <property type="match status" value="1"/>
</dbReference>
<feature type="transmembrane region" description="Helical" evidence="7">
    <location>
        <begin position="390"/>
        <end position="410"/>
    </location>
</feature>
<feature type="domain" description="Major facilitator superfamily (MFS) profile" evidence="8">
    <location>
        <begin position="21"/>
        <end position="414"/>
    </location>
</feature>
<dbReference type="Proteomes" id="UP000717624">
    <property type="component" value="Unassembled WGS sequence"/>
</dbReference>
<dbReference type="RefSeq" id="WP_204517203.1">
    <property type="nucleotide sequence ID" value="NZ_BAABIN010000013.1"/>
</dbReference>
<feature type="transmembrane region" description="Helical" evidence="7">
    <location>
        <begin position="272"/>
        <end position="294"/>
    </location>
</feature>
<feature type="transmembrane region" description="Helical" evidence="7">
    <location>
        <begin position="155"/>
        <end position="176"/>
    </location>
</feature>
<dbReference type="PANTHER" id="PTHR23513:SF6">
    <property type="entry name" value="MAJOR FACILITATOR SUPERFAMILY ASSOCIATED DOMAIN-CONTAINING PROTEIN"/>
    <property type="match status" value="1"/>
</dbReference>
<organism evidence="9 10">
    <name type="scientific">Brevibacillus fulvus</name>
    <dbReference type="NCBI Taxonomy" id="1125967"/>
    <lineage>
        <taxon>Bacteria</taxon>
        <taxon>Bacillati</taxon>
        <taxon>Bacillota</taxon>
        <taxon>Bacilli</taxon>
        <taxon>Bacillales</taxon>
        <taxon>Paenibacillaceae</taxon>
        <taxon>Brevibacillus</taxon>
    </lineage>
</organism>
<evidence type="ECO:0000256" key="5">
    <source>
        <dbReference type="ARBA" id="ARBA00022989"/>
    </source>
</evidence>
<evidence type="ECO:0000256" key="7">
    <source>
        <dbReference type="SAM" id="Phobius"/>
    </source>
</evidence>
<feature type="transmembrane region" description="Helical" evidence="7">
    <location>
        <begin position="182"/>
        <end position="199"/>
    </location>
</feature>
<feature type="transmembrane region" description="Helical" evidence="7">
    <location>
        <begin position="326"/>
        <end position="349"/>
    </location>
</feature>
<evidence type="ECO:0000256" key="6">
    <source>
        <dbReference type="ARBA" id="ARBA00023136"/>
    </source>
</evidence>
<keyword evidence="4 7" id="KW-0812">Transmembrane</keyword>
<dbReference type="Pfam" id="PF07690">
    <property type="entry name" value="MFS_1"/>
    <property type="match status" value="1"/>
</dbReference>
<keyword evidence="10" id="KW-1185">Reference proteome</keyword>
<gene>
    <name evidence="9" type="ORF">JOD01_001096</name>
</gene>
<comment type="caution">
    <text evidence="9">The sequence shown here is derived from an EMBL/GenBank/DDBJ whole genome shotgun (WGS) entry which is preliminary data.</text>
</comment>
<evidence type="ECO:0000256" key="4">
    <source>
        <dbReference type="ARBA" id="ARBA00022692"/>
    </source>
</evidence>
<dbReference type="GO" id="GO:0005886">
    <property type="term" value="C:plasma membrane"/>
    <property type="evidence" value="ECO:0007669"/>
    <property type="project" value="UniProtKB-SubCell"/>
</dbReference>
<dbReference type="SUPFAM" id="SSF103473">
    <property type="entry name" value="MFS general substrate transporter"/>
    <property type="match status" value="1"/>
</dbReference>
<reference evidence="9" key="1">
    <citation type="submission" date="2021-01" db="EMBL/GenBank/DDBJ databases">
        <title>Genomic Encyclopedia of Type Strains, Phase IV (KMG-IV): sequencing the most valuable type-strain genomes for metagenomic binning, comparative biology and taxonomic classification.</title>
        <authorList>
            <person name="Goeker M."/>
        </authorList>
    </citation>
    <scope>NUCLEOTIDE SEQUENCE</scope>
    <source>
        <strain evidence="9">DSM 25523</strain>
    </source>
</reference>
<evidence type="ECO:0000256" key="2">
    <source>
        <dbReference type="ARBA" id="ARBA00022448"/>
    </source>
</evidence>
<evidence type="ECO:0000259" key="8">
    <source>
        <dbReference type="PROSITE" id="PS50850"/>
    </source>
</evidence>
<feature type="transmembrane region" description="Helical" evidence="7">
    <location>
        <begin position="87"/>
        <end position="106"/>
    </location>
</feature>
<feature type="transmembrane region" description="Helical" evidence="7">
    <location>
        <begin position="112"/>
        <end position="134"/>
    </location>
</feature>
<dbReference type="InterPro" id="IPR011701">
    <property type="entry name" value="MFS"/>
</dbReference>
<dbReference type="InterPro" id="IPR036259">
    <property type="entry name" value="MFS_trans_sf"/>
</dbReference>
<name>A0A938XXK2_9BACL</name>
<feature type="transmembrane region" description="Helical" evidence="7">
    <location>
        <begin position="21"/>
        <end position="49"/>
    </location>
</feature>
<dbReference type="InterPro" id="IPR020846">
    <property type="entry name" value="MFS_dom"/>
</dbReference>
<comment type="subcellular location">
    <subcellularLocation>
        <location evidence="1">Cell membrane</location>
        <topology evidence="1">Multi-pass membrane protein</topology>
    </subcellularLocation>
</comment>
<protein>
    <submittedName>
        <fullName evidence="9">MFS family permease</fullName>
    </submittedName>
</protein>
<feature type="transmembrane region" description="Helical" evidence="7">
    <location>
        <begin position="237"/>
        <end position="260"/>
    </location>
</feature>
<evidence type="ECO:0000256" key="1">
    <source>
        <dbReference type="ARBA" id="ARBA00004651"/>
    </source>
</evidence>
<feature type="transmembrane region" description="Helical" evidence="7">
    <location>
        <begin position="55"/>
        <end position="75"/>
    </location>
</feature>
<dbReference type="CDD" id="cd06173">
    <property type="entry name" value="MFS_MefA_like"/>
    <property type="match status" value="1"/>
</dbReference>
<dbReference type="AlphaFoldDB" id="A0A938XXK2"/>
<keyword evidence="2" id="KW-0813">Transport</keyword>
<feature type="transmembrane region" description="Helical" evidence="7">
    <location>
        <begin position="361"/>
        <end position="384"/>
    </location>
</feature>
<evidence type="ECO:0000313" key="9">
    <source>
        <dbReference type="EMBL" id="MBM7589498.1"/>
    </source>
</evidence>
<dbReference type="PROSITE" id="PS50850">
    <property type="entry name" value="MFS"/>
    <property type="match status" value="1"/>
</dbReference>
<keyword evidence="6 7" id="KW-0472">Membrane</keyword>
<dbReference type="EMBL" id="JAFBEB010000002">
    <property type="protein sequence ID" value="MBM7589498.1"/>
    <property type="molecule type" value="Genomic_DNA"/>
</dbReference>
<sequence length="420" mass="46384">MSSSTLEIQQKKKESTILPKSYYYILIGDIVSRMGDYIYQIGIPLLIYYITSSSVWMGVAFAVEQSALILTGLFAGTIVDRSNPKKVVMINSLLQTAAVCAIPLLFTLGSQNIYVIFAIGFLLIASNFVYRTAINSLTPSVVKKEQLPHASGQFSLGRSVSKVLGPIIAGFLVTSLSPVHSLWIDALTFFVIFILMNLIKETDMIDQEHTTKKEKSKRTFWEDFKEGFALLVEIPSVLPLILLNFMINLGFVSMFAMMVFHLKDTLGMDSTQIGFVFAADGVGAFVAGLVLPIVMKKIKNGFLVLIGSSLMGLSILLLGYTEKAFIVAILFGLVMFSSQIINRTIYTLWQMQVPKNKLGRIFGTATMLESLSVPLAGMLSGLIVKHHGSYFLMKSGGMTVILVVILIYIFTNIRTIDNRS</sequence>
<keyword evidence="3" id="KW-1003">Cell membrane</keyword>
<accession>A0A938XXK2</accession>
<dbReference type="PANTHER" id="PTHR23513">
    <property type="entry name" value="INTEGRAL MEMBRANE EFFLUX PROTEIN-RELATED"/>
    <property type="match status" value="1"/>
</dbReference>
<feature type="transmembrane region" description="Helical" evidence="7">
    <location>
        <begin position="301"/>
        <end position="320"/>
    </location>
</feature>
<keyword evidence="5 7" id="KW-1133">Transmembrane helix</keyword>
<evidence type="ECO:0000256" key="3">
    <source>
        <dbReference type="ARBA" id="ARBA00022475"/>
    </source>
</evidence>
<proteinExistence type="predicted"/>
<evidence type="ECO:0000313" key="10">
    <source>
        <dbReference type="Proteomes" id="UP000717624"/>
    </source>
</evidence>
<dbReference type="GO" id="GO:0022857">
    <property type="term" value="F:transmembrane transporter activity"/>
    <property type="evidence" value="ECO:0007669"/>
    <property type="project" value="InterPro"/>
</dbReference>